<keyword evidence="2" id="KW-0732">Signal</keyword>
<feature type="signal peptide" evidence="2">
    <location>
        <begin position="1"/>
        <end position="22"/>
    </location>
</feature>
<name>A0A239I7T9_9SPHN</name>
<feature type="region of interest" description="Disordered" evidence="1">
    <location>
        <begin position="177"/>
        <end position="215"/>
    </location>
</feature>
<dbReference type="InterPro" id="IPR019027">
    <property type="entry name" value="Pilus_biogenesis_CpaD-related"/>
</dbReference>
<dbReference type="RefSeq" id="WP_089220632.1">
    <property type="nucleotide sequence ID" value="NZ_FZOS01000022.1"/>
</dbReference>
<evidence type="ECO:0000256" key="2">
    <source>
        <dbReference type="SAM" id="SignalP"/>
    </source>
</evidence>
<proteinExistence type="predicted"/>
<dbReference type="OrthoDB" id="9802674at2"/>
<dbReference type="AlphaFoldDB" id="A0A239I7T9"/>
<gene>
    <name evidence="3" type="ORF">SAMN06295912_12228</name>
</gene>
<feature type="chain" id="PRO_5012037339" evidence="2">
    <location>
        <begin position="23"/>
        <end position="215"/>
    </location>
</feature>
<evidence type="ECO:0000256" key="1">
    <source>
        <dbReference type="SAM" id="MobiDB-lite"/>
    </source>
</evidence>
<organism evidence="3 4">
    <name type="scientific">Edaphosphingomonas laterariae</name>
    <dbReference type="NCBI Taxonomy" id="861865"/>
    <lineage>
        <taxon>Bacteria</taxon>
        <taxon>Pseudomonadati</taxon>
        <taxon>Pseudomonadota</taxon>
        <taxon>Alphaproteobacteria</taxon>
        <taxon>Sphingomonadales</taxon>
        <taxon>Rhizorhabdaceae</taxon>
        <taxon>Edaphosphingomonas</taxon>
    </lineage>
</organism>
<dbReference type="EMBL" id="FZOS01000022">
    <property type="protein sequence ID" value="SNS89378.1"/>
    <property type="molecule type" value="Genomic_DNA"/>
</dbReference>
<reference evidence="4" key="1">
    <citation type="submission" date="2017-06" db="EMBL/GenBank/DDBJ databases">
        <authorList>
            <person name="Varghese N."/>
            <person name="Submissions S."/>
        </authorList>
    </citation>
    <scope>NUCLEOTIDE SEQUENCE [LARGE SCALE GENOMIC DNA]</scope>
    <source>
        <strain evidence="4">LNB2</strain>
    </source>
</reference>
<accession>A0A239I7T9</accession>
<dbReference type="Pfam" id="PF09476">
    <property type="entry name" value="Pilus_CpaD"/>
    <property type="match status" value="1"/>
</dbReference>
<dbReference type="PROSITE" id="PS51257">
    <property type="entry name" value="PROKAR_LIPOPROTEIN"/>
    <property type="match status" value="1"/>
</dbReference>
<evidence type="ECO:0000313" key="4">
    <source>
        <dbReference type="Proteomes" id="UP000198281"/>
    </source>
</evidence>
<keyword evidence="4" id="KW-1185">Reference proteome</keyword>
<sequence length="215" mass="22243">MESINMRRILASGILASALALGACGPVNRGLEAANQPVVTRANYVLDVNPAGLTSAQSPEARRIDGWFAALNLGYGDVVAIEDPMPYGHEDARAAVAAVLADHGLLLSEAAPVTPEAPVNGMMRIVVRRANASIPNCPNWDRISQPEFAGSGMSNYGCAVNGNLAAMIANPEDLVRGQEANSSDARSVTKAIKSYRDTAPTGAGGAIKSESTGGK</sequence>
<protein>
    <submittedName>
        <fullName evidence="3">Pilus assembly protein CpaD</fullName>
    </submittedName>
</protein>
<evidence type="ECO:0000313" key="3">
    <source>
        <dbReference type="EMBL" id="SNS89378.1"/>
    </source>
</evidence>
<dbReference type="Proteomes" id="UP000198281">
    <property type="component" value="Unassembled WGS sequence"/>
</dbReference>